<dbReference type="InterPro" id="IPR014729">
    <property type="entry name" value="Rossmann-like_a/b/a_fold"/>
</dbReference>
<keyword evidence="1" id="KW-0808">Transferase</keyword>
<name>A0A7W8G7K7_9SPIR</name>
<evidence type="ECO:0000313" key="5">
    <source>
        <dbReference type="Proteomes" id="UP000518887"/>
    </source>
</evidence>
<sequence length="236" mass="27228">MGQPKLFSIIDKAVYDYKMIEPGDKILIGASGGKDSTALVEYFANRAKRKDADFTFTAIHIETDFEACTMSPRLREQMREWNVETLNYFVDVENRVKEGFKMSCYWCSQQRRNELVHFAVNNGYNKIALGHHLDDILETLLMNMLRKGELSTMPPRLNYTKYPLSIIRPLCYADVNAIKEHAAQSGYISTTCTCMYQDNSGRKDARARLEALTKGDRRAKERMLDALRNINKEYLP</sequence>
<dbReference type="InterPro" id="IPR011063">
    <property type="entry name" value="TilS/TtcA_N"/>
</dbReference>
<dbReference type="RefSeq" id="WP_184657493.1">
    <property type="nucleotide sequence ID" value="NZ_CP031518.1"/>
</dbReference>
<keyword evidence="5" id="KW-1185">Reference proteome</keyword>
<dbReference type="PANTHER" id="PTHR43686:SF1">
    <property type="entry name" value="AMINOTRAN_5 DOMAIN-CONTAINING PROTEIN"/>
    <property type="match status" value="1"/>
</dbReference>
<dbReference type="PANTHER" id="PTHR43686">
    <property type="entry name" value="SULFURTRANSFERASE-RELATED"/>
    <property type="match status" value="1"/>
</dbReference>
<feature type="binding site" evidence="2">
    <location>
        <begin position="29"/>
        <end position="31"/>
    </location>
    <ligand>
        <name>ATP</name>
        <dbReference type="ChEBI" id="CHEBI:30616"/>
    </ligand>
</feature>
<dbReference type="Pfam" id="PF01171">
    <property type="entry name" value="ATP_bind_3"/>
    <property type="match status" value="1"/>
</dbReference>
<dbReference type="SUPFAM" id="SSF52402">
    <property type="entry name" value="Adenine nucleotide alpha hydrolases-like"/>
    <property type="match status" value="1"/>
</dbReference>
<dbReference type="CDD" id="cd24138">
    <property type="entry name" value="TtcA-like"/>
    <property type="match status" value="1"/>
</dbReference>
<feature type="binding site" evidence="2">
    <location>
        <position position="130"/>
    </location>
    <ligand>
        <name>ATP</name>
        <dbReference type="ChEBI" id="CHEBI:30616"/>
    </ligand>
</feature>
<feature type="domain" description="tRNA(Ile)-lysidine/2-thiocytidine synthase N-terminal" evidence="3">
    <location>
        <begin position="25"/>
        <end position="185"/>
    </location>
</feature>
<feature type="binding site" evidence="2">
    <location>
        <position position="135"/>
    </location>
    <ligand>
        <name>ATP</name>
        <dbReference type="ChEBI" id="CHEBI:30616"/>
    </ligand>
</feature>
<feature type="binding site" evidence="2">
    <location>
        <position position="61"/>
    </location>
    <ligand>
        <name>ATP</name>
        <dbReference type="ChEBI" id="CHEBI:30616"/>
    </ligand>
</feature>
<dbReference type="Gene3D" id="3.40.50.620">
    <property type="entry name" value="HUPs"/>
    <property type="match status" value="1"/>
</dbReference>
<gene>
    <name evidence="4" type="ORF">HNP76_000666</name>
</gene>
<dbReference type="InterPro" id="IPR035107">
    <property type="entry name" value="tRNA_thiolation_TtcA_Ctu1"/>
</dbReference>
<accession>A0A7W8G7K7</accession>
<protein>
    <submittedName>
        <fullName evidence="4">tRNA(Ile)-lysidine synthase TilS/MesJ</fullName>
    </submittedName>
</protein>
<evidence type="ECO:0000256" key="2">
    <source>
        <dbReference type="PIRSR" id="PIRSR004976-51"/>
    </source>
</evidence>
<evidence type="ECO:0000256" key="1">
    <source>
        <dbReference type="ARBA" id="ARBA00022679"/>
    </source>
</evidence>
<dbReference type="Proteomes" id="UP000518887">
    <property type="component" value="Unassembled WGS sequence"/>
</dbReference>
<keyword evidence="2" id="KW-0547">Nucleotide-binding</keyword>
<comment type="caution">
    <text evidence="4">The sequence shown here is derived from an EMBL/GenBank/DDBJ whole genome shotgun (WGS) entry which is preliminary data.</text>
</comment>
<organism evidence="4 5">
    <name type="scientific">Treponema ruminis</name>
    <dbReference type="NCBI Taxonomy" id="744515"/>
    <lineage>
        <taxon>Bacteria</taxon>
        <taxon>Pseudomonadati</taxon>
        <taxon>Spirochaetota</taxon>
        <taxon>Spirochaetia</taxon>
        <taxon>Spirochaetales</taxon>
        <taxon>Treponemataceae</taxon>
        <taxon>Treponema</taxon>
    </lineage>
</organism>
<dbReference type="AlphaFoldDB" id="A0A7W8G7K7"/>
<dbReference type="GO" id="GO:0008033">
    <property type="term" value="P:tRNA processing"/>
    <property type="evidence" value="ECO:0007669"/>
    <property type="project" value="InterPro"/>
</dbReference>
<evidence type="ECO:0000259" key="3">
    <source>
        <dbReference type="Pfam" id="PF01171"/>
    </source>
</evidence>
<evidence type="ECO:0000313" key="4">
    <source>
        <dbReference type="EMBL" id="MBB5225322.1"/>
    </source>
</evidence>
<keyword evidence="2" id="KW-0067">ATP-binding</keyword>
<feature type="binding site" evidence="2">
    <location>
        <position position="35"/>
    </location>
    <ligand>
        <name>ATP</name>
        <dbReference type="ChEBI" id="CHEBI:30616"/>
    </ligand>
</feature>
<dbReference type="PIRSF" id="PIRSF004976">
    <property type="entry name" value="ATPase_YdaO"/>
    <property type="match status" value="1"/>
</dbReference>
<dbReference type="EMBL" id="JACHFQ010000002">
    <property type="protein sequence ID" value="MBB5225322.1"/>
    <property type="molecule type" value="Genomic_DNA"/>
</dbReference>
<dbReference type="GO" id="GO:0005524">
    <property type="term" value="F:ATP binding"/>
    <property type="evidence" value="ECO:0007669"/>
    <property type="project" value="UniProtKB-KW"/>
</dbReference>
<proteinExistence type="predicted"/>
<dbReference type="GO" id="GO:0016740">
    <property type="term" value="F:transferase activity"/>
    <property type="evidence" value="ECO:0007669"/>
    <property type="project" value="UniProtKB-KW"/>
</dbReference>
<reference evidence="4 5" key="1">
    <citation type="submission" date="2020-08" db="EMBL/GenBank/DDBJ databases">
        <title>Genomic Encyclopedia of Type Strains, Phase IV (KMG-IV): sequencing the most valuable type-strain genomes for metagenomic binning, comparative biology and taxonomic classification.</title>
        <authorList>
            <person name="Goeker M."/>
        </authorList>
    </citation>
    <scope>NUCLEOTIDE SEQUENCE [LARGE SCALE GENOMIC DNA]</scope>
    <source>
        <strain evidence="4 5">DSM 103462</strain>
    </source>
</reference>